<evidence type="ECO:0000313" key="4">
    <source>
        <dbReference type="Proteomes" id="UP001596111"/>
    </source>
</evidence>
<dbReference type="Proteomes" id="UP001596111">
    <property type="component" value="Unassembled WGS sequence"/>
</dbReference>
<organism evidence="3 4">
    <name type="scientific">Rhodanobacter terrae</name>
    <dbReference type="NCBI Taxonomy" id="418647"/>
    <lineage>
        <taxon>Bacteria</taxon>
        <taxon>Pseudomonadati</taxon>
        <taxon>Pseudomonadota</taxon>
        <taxon>Gammaproteobacteria</taxon>
        <taxon>Lysobacterales</taxon>
        <taxon>Rhodanobacteraceae</taxon>
        <taxon>Rhodanobacter</taxon>
    </lineage>
</organism>
<feature type="chain" id="PRO_5046753330" evidence="2">
    <location>
        <begin position="24"/>
        <end position="112"/>
    </location>
</feature>
<feature type="region of interest" description="Disordered" evidence="1">
    <location>
        <begin position="74"/>
        <end position="112"/>
    </location>
</feature>
<feature type="compositionally biased region" description="Low complexity" evidence="1">
    <location>
        <begin position="96"/>
        <end position="112"/>
    </location>
</feature>
<evidence type="ECO:0000256" key="1">
    <source>
        <dbReference type="SAM" id="MobiDB-lite"/>
    </source>
</evidence>
<comment type="caution">
    <text evidence="3">The sequence shown here is derived from an EMBL/GenBank/DDBJ whole genome shotgun (WGS) entry which is preliminary data.</text>
</comment>
<keyword evidence="2" id="KW-0732">Signal</keyword>
<name>A0ABW0SZP9_9GAMM</name>
<proteinExistence type="predicted"/>
<reference evidence="4" key="1">
    <citation type="journal article" date="2019" name="Int. J. Syst. Evol. Microbiol.">
        <title>The Global Catalogue of Microorganisms (GCM) 10K type strain sequencing project: providing services to taxonomists for standard genome sequencing and annotation.</title>
        <authorList>
            <consortium name="The Broad Institute Genomics Platform"/>
            <consortium name="The Broad Institute Genome Sequencing Center for Infectious Disease"/>
            <person name="Wu L."/>
            <person name="Ma J."/>
        </authorList>
    </citation>
    <scope>NUCLEOTIDE SEQUENCE [LARGE SCALE GENOMIC DNA]</scope>
    <source>
        <strain evidence="4">CGMCC 1.13587</strain>
    </source>
</reference>
<evidence type="ECO:0000313" key="3">
    <source>
        <dbReference type="EMBL" id="MFC5581811.1"/>
    </source>
</evidence>
<dbReference type="RefSeq" id="WP_377327302.1">
    <property type="nucleotide sequence ID" value="NZ_JBHSNG010000011.1"/>
</dbReference>
<accession>A0ABW0SZP9</accession>
<gene>
    <name evidence="3" type="ORF">ACFPPB_11880</name>
</gene>
<protein>
    <submittedName>
        <fullName evidence="3">Uncharacterized protein</fullName>
    </submittedName>
</protein>
<keyword evidence="4" id="KW-1185">Reference proteome</keyword>
<sequence length="112" mass="11769">MKTFRKNMLAVAPGMALASPVWADDAVGDAAAGISQAVPVQMLWNARLRDESVDDAALAKNARAGTLRLRGCAGPLQRRLERPDSSSRQPADWTIATPPSAASSPPAVSCSR</sequence>
<feature type="signal peptide" evidence="2">
    <location>
        <begin position="1"/>
        <end position="23"/>
    </location>
</feature>
<evidence type="ECO:0000256" key="2">
    <source>
        <dbReference type="SAM" id="SignalP"/>
    </source>
</evidence>
<dbReference type="EMBL" id="JBHSNG010000011">
    <property type="protein sequence ID" value="MFC5581811.1"/>
    <property type="molecule type" value="Genomic_DNA"/>
</dbReference>